<dbReference type="KEGG" id="nall:PP769_00340"/>
<dbReference type="SUPFAM" id="SSF51197">
    <property type="entry name" value="Clavaminate synthase-like"/>
    <property type="match status" value="1"/>
</dbReference>
<dbReference type="Proteomes" id="UP001302719">
    <property type="component" value="Chromosome"/>
</dbReference>
<evidence type="ECO:0008006" key="3">
    <source>
        <dbReference type="Google" id="ProtNLM"/>
    </source>
</evidence>
<evidence type="ECO:0000313" key="1">
    <source>
        <dbReference type="EMBL" id="WNM58240.1"/>
    </source>
</evidence>
<proteinExistence type="predicted"/>
<dbReference type="RefSeq" id="WP_312643799.1">
    <property type="nucleotide sequence ID" value="NZ_CP116967.1"/>
</dbReference>
<organism evidence="1 2">
    <name type="scientific">Candidatus Nitrospira allomarina</name>
    <dbReference type="NCBI Taxonomy" id="3020900"/>
    <lineage>
        <taxon>Bacteria</taxon>
        <taxon>Pseudomonadati</taxon>
        <taxon>Nitrospirota</taxon>
        <taxon>Nitrospiria</taxon>
        <taxon>Nitrospirales</taxon>
        <taxon>Nitrospiraceae</taxon>
        <taxon>Nitrospira</taxon>
    </lineage>
</organism>
<accession>A0AA96GDL0</accession>
<protein>
    <recommendedName>
        <fullName evidence="3">Phytanoyl-CoA dioxygenase</fullName>
    </recommendedName>
</protein>
<reference evidence="1 2" key="1">
    <citation type="submission" date="2023-01" db="EMBL/GenBank/DDBJ databases">
        <title>Cultivation and genomic characterization of new, ubiquitous marine nitrite-oxidizing bacteria from the Nitrospirales.</title>
        <authorList>
            <person name="Mueller A.J."/>
            <person name="Daebeler A."/>
            <person name="Herbold C.W."/>
            <person name="Kirkegaard R.H."/>
            <person name="Daims H."/>
        </authorList>
    </citation>
    <scope>NUCLEOTIDE SEQUENCE [LARGE SCALE GENOMIC DNA]</scope>
    <source>
        <strain evidence="1 2">VA</strain>
    </source>
</reference>
<sequence length="228" mass="26130">MGRTILPETEDIVRCWAVVYQETREAYPPNCFRNILKKFLFSILEGAEFCHHPELLRLMVSRPILDAVAAYLGTVPMLTGARLCWSPENETAQSSQLFHFDYEDLRQVKVFINIFETKEDQGPLTFLPADVSHQVQRAIGRVRDERIYEGGGRNHEVKLIGPPESGAFLDTSRCLHYGSRCNRRDRVVLIIQFLNCHSAFRPTAPFTVPRDLPGFEPDLVQKLDFGIH</sequence>
<dbReference type="Gene3D" id="2.60.120.620">
    <property type="entry name" value="q2cbj1_9rhob like domain"/>
    <property type="match status" value="1"/>
</dbReference>
<dbReference type="EMBL" id="CP116967">
    <property type="protein sequence ID" value="WNM58240.1"/>
    <property type="molecule type" value="Genomic_DNA"/>
</dbReference>
<evidence type="ECO:0000313" key="2">
    <source>
        <dbReference type="Proteomes" id="UP001302719"/>
    </source>
</evidence>
<name>A0AA96GDL0_9BACT</name>
<keyword evidence="2" id="KW-1185">Reference proteome</keyword>
<dbReference type="AlphaFoldDB" id="A0AA96GDL0"/>
<gene>
    <name evidence="1" type="ORF">PP769_00340</name>
</gene>